<name>A0A6G1QYS1_CHAAH</name>
<gene>
    <name evidence="2" type="ORF">EXN66_Car001013</name>
</gene>
<sequence length="69" mass="7533">MLLGGSTRVHTAHSNMSQTVKGRQASVVLSSVQQTDDGATVSATKHLRTIDNLLLGSNQKEIYFRNESF</sequence>
<dbReference type="EMBL" id="CM015712">
    <property type="protein sequence ID" value="KAF3707840.1"/>
    <property type="molecule type" value="Genomic_DNA"/>
</dbReference>
<reference evidence="3" key="2">
    <citation type="submission" date="2019-02" db="EMBL/GenBank/DDBJ databases">
        <title>Opniocepnalus argus Var Kimnra genome.</title>
        <authorList>
            <person name="Zhou C."/>
            <person name="Xiao S."/>
        </authorList>
    </citation>
    <scope>NUCLEOTIDE SEQUENCE [LARGE SCALE GENOMIC DNA]</scope>
</reference>
<evidence type="ECO:0000256" key="1">
    <source>
        <dbReference type="SAM" id="MobiDB-lite"/>
    </source>
</evidence>
<feature type="compositionally biased region" description="Polar residues" evidence="1">
    <location>
        <begin position="8"/>
        <end position="23"/>
    </location>
</feature>
<organism evidence="2 3">
    <name type="scientific">Channa argus</name>
    <name type="common">Northern snakehead</name>
    <name type="synonym">Ophicephalus argus</name>
    <dbReference type="NCBI Taxonomy" id="215402"/>
    <lineage>
        <taxon>Eukaryota</taxon>
        <taxon>Metazoa</taxon>
        <taxon>Chordata</taxon>
        <taxon>Craniata</taxon>
        <taxon>Vertebrata</taxon>
        <taxon>Euteleostomi</taxon>
        <taxon>Actinopterygii</taxon>
        <taxon>Neopterygii</taxon>
        <taxon>Teleostei</taxon>
        <taxon>Neoteleostei</taxon>
        <taxon>Acanthomorphata</taxon>
        <taxon>Anabantaria</taxon>
        <taxon>Anabantiformes</taxon>
        <taxon>Channoidei</taxon>
        <taxon>Channidae</taxon>
        <taxon>Channa</taxon>
    </lineage>
</organism>
<feature type="region of interest" description="Disordered" evidence="1">
    <location>
        <begin position="1"/>
        <end position="23"/>
    </location>
</feature>
<keyword evidence="3" id="KW-1185">Reference proteome</keyword>
<reference evidence="2 3" key="1">
    <citation type="submission" date="2019-02" db="EMBL/GenBank/DDBJ databases">
        <title>Opniocepnalus argus genome.</title>
        <authorList>
            <person name="Zhou C."/>
            <person name="Xiao S."/>
        </authorList>
    </citation>
    <scope>NUCLEOTIDE SEQUENCE [LARGE SCALE GENOMIC DNA]</scope>
    <source>
        <strain evidence="2">OARG1902GOOAL</strain>
        <tissue evidence="2">Muscle</tissue>
    </source>
</reference>
<evidence type="ECO:0000313" key="2">
    <source>
        <dbReference type="EMBL" id="KAF3707840.1"/>
    </source>
</evidence>
<dbReference type="AlphaFoldDB" id="A0A6G1QYS1"/>
<dbReference type="Proteomes" id="UP000503349">
    <property type="component" value="Chromosome 1"/>
</dbReference>
<protein>
    <submittedName>
        <fullName evidence="2">Uncharacterized protein</fullName>
    </submittedName>
</protein>
<proteinExistence type="predicted"/>
<evidence type="ECO:0000313" key="3">
    <source>
        <dbReference type="Proteomes" id="UP000503349"/>
    </source>
</evidence>
<accession>A0A6G1QYS1</accession>